<keyword evidence="4" id="KW-0539">Nucleus</keyword>
<dbReference type="KEGG" id="rcu:8265415"/>
<dbReference type="InterPro" id="IPR005202">
    <property type="entry name" value="TF_GRAS"/>
</dbReference>
<dbReference type="Proteomes" id="UP000008311">
    <property type="component" value="Unassembled WGS sequence"/>
</dbReference>
<evidence type="ECO:0000256" key="4">
    <source>
        <dbReference type="ARBA" id="ARBA00023242"/>
    </source>
</evidence>
<feature type="region of interest" description="SAW" evidence="5">
    <location>
        <begin position="570"/>
        <end position="647"/>
    </location>
</feature>
<feature type="compositionally biased region" description="Low complexity" evidence="6">
    <location>
        <begin position="226"/>
        <end position="236"/>
    </location>
</feature>
<comment type="caution">
    <text evidence="5">Lacks conserved residue(s) required for the propagation of feature annotation.</text>
</comment>
<evidence type="ECO:0000256" key="6">
    <source>
        <dbReference type="SAM" id="MobiDB-lite"/>
    </source>
</evidence>
<dbReference type="PANTHER" id="PTHR31636">
    <property type="entry name" value="OSJNBA0084A10.13 PROTEIN-RELATED"/>
    <property type="match status" value="1"/>
</dbReference>
<dbReference type="OrthoDB" id="1902659at2759"/>
<dbReference type="GO" id="GO:0003700">
    <property type="term" value="F:DNA-binding transcription factor activity"/>
    <property type="evidence" value="ECO:0000318"/>
    <property type="project" value="GO_Central"/>
</dbReference>
<keyword evidence="2" id="KW-0805">Transcription regulation</keyword>
<dbReference type="EMBL" id="EQ973774">
    <property type="protein sequence ID" value="EEF51101.1"/>
    <property type="molecule type" value="Genomic_DNA"/>
</dbReference>
<dbReference type="GO" id="GO:0005634">
    <property type="term" value="C:nucleus"/>
    <property type="evidence" value="ECO:0000318"/>
    <property type="project" value="GO_Central"/>
</dbReference>
<evidence type="ECO:0000256" key="5">
    <source>
        <dbReference type="PROSITE-ProRule" id="PRU01191"/>
    </source>
</evidence>
<proteinExistence type="inferred from homology"/>
<evidence type="ECO:0000256" key="3">
    <source>
        <dbReference type="ARBA" id="ARBA00023163"/>
    </source>
</evidence>
<feature type="region of interest" description="Leucine repeat II (LRII)" evidence="5">
    <location>
        <begin position="435"/>
        <end position="467"/>
    </location>
</feature>
<evidence type="ECO:0000313" key="8">
    <source>
        <dbReference type="Proteomes" id="UP000008311"/>
    </source>
</evidence>
<gene>
    <name evidence="7" type="ORF">RCOM_1684380</name>
</gene>
<dbReference type="OMA" id="RCTGITE"/>
<comment type="subcellular location">
    <subcellularLocation>
        <location evidence="1">Nucleus</location>
    </subcellularLocation>
</comment>
<feature type="region of interest" description="VHIID" evidence="5">
    <location>
        <begin position="360"/>
        <end position="425"/>
    </location>
</feature>
<evidence type="ECO:0000256" key="2">
    <source>
        <dbReference type="ARBA" id="ARBA00023015"/>
    </source>
</evidence>
<dbReference type="Pfam" id="PF03514">
    <property type="entry name" value="GRAS"/>
    <property type="match status" value="1"/>
</dbReference>
<evidence type="ECO:0000313" key="7">
    <source>
        <dbReference type="EMBL" id="EEF51101.1"/>
    </source>
</evidence>
<dbReference type="STRING" id="3988.B9RC30"/>
<dbReference type="PROSITE" id="PS50985">
    <property type="entry name" value="GRAS"/>
    <property type="match status" value="1"/>
</dbReference>
<reference evidence="8" key="1">
    <citation type="journal article" date="2010" name="Nat. Biotechnol.">
        <title>Draft genome sequence of the oilseed species Ricinus communis.</title>
        <authorList>
            <person name="Chan A.P."/>
            <person name="Crabtree J."/>
            <person name="Zhao Q."/>
            <person name="Lorenzi H."/>
            <person name="Orvis J."/>
            <person name="Puiu D."/>
            <person name="Melake-Berhan A."/>
            <person name="Jones K.M."/>
            <person name="Redman J."/>
            <person name="Chen G."/>
            <person name="Cahoon E.B."/>
            <person name="Gedil M."/>
            <person name="Stanke M."/>
            <person name="Haas B.J."/>
            <person name="Wortman J.R."/>
            <person name="Fraser-Liggett C.M."/>
            <person name="Ravel J."/>
            <person name="Rabinowicz P.D."/>
        </authorList>
    </citation>
    <scope>NUCLEOTIDE SEQUENCE [LARGE SCALE GENOMIC DNA]</scope>
    <source>
        <strain evidence="8">cv. Hale</strain>
    </source>
</reference>
<protein>
    <submittedName>
        <fullName evidence="7">DELLA protein RGL1, putative</fullName>
    </submittedName>
</protein>
<sequence length="662" mass="73804">MLAGCSSSSLLSPRHRLRSESPAQFQACHFQLPSMSTQRLDLPCTFSRKESSRSQPIRPVGVGLSVDKSLESKTTTCSLKQNIRLPPLATSTQSVKDEFWEKGKSLKRFAEQGSVDEPCTNRAKRKRGSSDSCEGGDSLSLGQFGSGNFWFQSGFEVPRGLNPPQAPFSLTCSGDEERVRFVPSDVISPPLPLSNNPWMESVITEITDLGEKDGESSQRPVIKDASGSSTSSESHSLGLRPSENVVEYEVGNGSRNPHPQEGTTEEAAGANHQEEYQAYELVSLLTACVEAIGSKNMAVINHCIAKLGELSSPKGTAVSRLIAYYTEALALRVTRLWPHIFHISTPRDFDRVDDDSGTAWRLLNQVNPIPKFIHFTENEIFLRAFEGKDKVHIIDFDIKQGLQWPSLFQSLASRTNPPSHVRITGIGESKQELNETGDRLAGFAEALNLPFEFHPVVDRLEDVRLWMLHVKEGESVAVNCVFQMHKTLYDGNGGALRDFLGLIRSTSPTIVLMAEQEAEHNATNLEARVCNSLKYYSAIFDSINTSLPLDSLVRIKIEEMFAREIRNIVACEGSDRLERHESFEKWRKLMEQGGFRCMGISEREVLQSQMLLKMYSCEDYRVKERQDRAALTLSWLDQPLYTISAWAPVDVVGSSSSFSQPS</sequence>
<organism evidence="7 8">
    <name type="scientific">Ricinus communis</name>
    <name type="common">Castor bean</name>
    <dbReference type="NCBI Taxonomy" id="3988"/>
    <lineage>
        <taxon>Eukaryota</taxon>
        <taxon>Viridiplantae</taxon>
        <taxon>Streptophyta</taxon>
        <taxon>Embryophyta</taxon>
        <taxon>Tracheophyta</taxon>
        <taxon>Spermatophyta</taxon>
        <taxon>Magnoliopsida</taxon>
        <taxon>eudicotyledons</taxon>
        <taxon>Gunneridae</taxon>
        <taxon>Pentapetalae</taxon>
        <taxon>rosids</taxon>
        <taxon>fabids</taxon>
        <taxon>Malpighiales</taxon>
        <taxon>Euphorbiaceae</taxon>
        <taxon>Acalyphoideae</taxon>
        <taxon>Acalypheae</taxon>
        <taxon>Ricinus</taxon>
    </lineage>
</organism>
<keyword evidence="8" id="KW-1185">Reference proteome</keyword>
<feature type="region of interest" description="Disordered" evidence="6">
    <location>
        <begin position="209"/>
        <end position="243"/>
    </location>
</feature>
<dbReference type="eggNOG" id="ENOG502QU5D">
    <property type="taxonomic scope" value="Eukaryota"/>
</dbReference>
<feature type="region of interest" description="Disordered" evidence="6">
    <location>
        <begin position="249"/>
        <end position="268"/>
    </location>
</feature>
<feature type="short sequence motif" description="VHIID" evidence="5">
    <location>
        <begin position="391"/>
        <end position="395"/>
    </location>
</feature>
<evidence type="ECO:0000256" key="1">
    <source>
        <dbReference type="ARBA" id="ARBA00004123"/>
    </source>
</evidence>
<accession>B9RC30</accession>
<dbReference type="FunCoup" id="B9RC30">
    <property type="interactions" value="400"/>
</dbReference>
<dbReference type="GO" id="GO:0043565">
    <property type="term" value="F:sequence-specific DNA binding"/>
    <property type="evidence" value="ECO:0000318"/>
    <property type="project" value="GO_Central"/>
</dbReference>
<dbReference type="InParanoid" id="B9RC30"/>
<dbReference type="GO" id="GO:0006355">
    <property type="term" value="P:regulation of DNA-templated transcription"/>
    <property type="evidence" value="ECO:0000318"/>
    <property type="project" value="GO_Central"/>
</dbReference>
<dbReference type="AlphaFoldDB" id="B9RC30"/>
<keyword evidence="3" id="KW-0804">Transcription</keyword>
<comment type="similarity">
    <text evidence="5">Belongs to the GRAS family.</text>
</comment>
<feature type="region of interest" description="PFYRE" evidence="5">
    <location>
        <begin position="476"/>
        <end position="567"/>
    </location>
</feature>
<feature type="region of interest" description="Disordered" evidence="6">
    <location>
        <begin position="111"/>
        <end position="137"/>
    </location>
</feature>
<name>B9RC30_RICCO</name>